<name>A0A9P3LEC6_9APHY</name>
<evidence type="ECO:0000256" key="2">
    <source>
        <dbReference type="SAM" id="MobiDB-lite"/>
    </source>
</evidence>
<feature type="coiled-coil region" evidence="1">
    <location>
        <begin position="108"/>
        <end position="171"/>
    </location>
</feature>
<evidence type="ECO:0000313" key="4">
    <source>
        <dbReference type="Proteomes" id="UP000703269"/>
    </source>
</evidence>
<reference evidence="3 4" key="1">
    <citation type="submission" date="2021-08" db="EMBL/GenBank/DDBJ databases">
        <title>Draft Genome Sequence of Phanerochaete sordida strain YK-624.</title>
        <authorList>
            <person name="Mori T."/>
            <person name="Dohra H."/>
            <person name="Suzuki T."/>
            <person name="Kawagishi H."/>
            <person name="Hirai H."/>
        </authorList>
    </citation>
    <scope>NUCLEOTIDE SEQUENCE [LARGE SCALE GENOMIC DNA]</scope>
    <source>
        <strain evidence="3 4">YK-624</strain>
    </source>
</reference>
<organism evidence="3 4">
    <name type="scientific">Phanerochaete sordida</name>
    <dbReference type="NCBI Taxonomy" id="48140"/>
    <lineage>
        <taxon>Eukaryota</taxon>
        <taxon>Fungi</taxon>
        <taxon>Dikarya</taxon>
        <taxon>Basidiomycota</taxon>
        <taxon>Agaricomycotina</taxon>
        <taxon>Agaricomycetes</taxon>
        <taxon>Polyporales</taxon>
        <taxon>Phanerochaetaceae</taxon>
        <taxon>Phanerochaete</taxon>
    </lineage>
</organism>
<proteinExistence type="predicted"/>
<feature type="compositionally biased region" description="Low complexity" evidence="2">
    <location>
        <begin position="34"/>
        <end position="52"/>
    </location>
</feature>
<dbReference type="OrthoDB" id="3222645at2759"/>
<evidence type="ECO:0000256" key="1">
    <source>
        <dbReference type="SAM" id="Coils"/>
    </source>
</evidence>
<feature type="region of interest" description="Disordered" evidence="2">
    <location>
        <begin position="29"/>
        <end position="54"/>
    </location>
</feature>
<dbReference type="AlphaFoldDB" id="A0A9P3LEC6"/>
<keyword evidence="1" id="KW-0175">Coiled coil</keyword>
<dbReference type="Proteomes" id="UP000703269">
    <property type="component" value="Unassembled WGS sequence"/>
</dbReference>
<accession>A0A9P3LEC6</accession>
<evidence type="ECO:0000313" key="3">
    <source>
        <dbReference type="EMBL" id="GJE91479.1"/>
    </source>
</evidence>
<sequence length="457" mass="50112">MAFKHFLQSQFMQSIFTFLPALRHTIEAPPASKQTAESEAAPATTPASAPQPVVEPWREELDHYRSLADKTAAERDTLREEAGRLHVEMQRLVHDLGQVRVEAEETWRKQEEELRGEAAEVLRAAEERLVSEREEAVRAAEEHAARVRGEAEALVAELATARTECEGLQATLDARAAELEGLQRIVGADRVAEPEVVLLLKTLNDEIARTAKAAKDLFKLDRNTRANGKIAMDAAGAIEGWVGTALPGLLSTQYRGNAVLLQAALQAMAVAFSSWISSSYSFMHEHDQILDETYKYVMNSESQIILGRWRALTHKYAKQGMPNLVDELTKMFVGDVRNLLLVAGSSTLQIDSLISRTRDNFRGVVDAAIKLRAAIGEDVISCDFETILIHPGDAFDAGAMVDAFEGNGAAAAKTVLCTSGLGLRRCKKVKTDGDANAQWEVTVLQKPQVVLQSAISQ</sequence>
<keyword evidence="4" id="KW-1185">Reference proteome</keyword>
<gene>
    <name evidence="3" type="ORF">PsYK624_076290</name>
</gene>
<protein>
    <submittedName>
        <fullName evidence="3">Uncharacterized protein</fullName>
    </submittedName>
</protein>
<dbReference type="EMBL" id="BPQB01000021">
    <property type="protein sequence ID" value="GJE91479.1"/>
    <property type="molecule type" value="Genomic_DNA"/>
</dbReference>
<comment type="caution">
    <text evidence="3">The sequence shown here is derived from an EMBL/GenBank/DDBJ whole genome shotgun (WGS) entry which is preliminary data.</text>
</comment>